<comment type="caution">
    <text evidence="1">The sequence shown here is derived from an EMBL/GenBank/DDBJ whole genome shotgun (WGS) entry which is preliminary data.</text>
</comment>
<reference evidence="1" key="1">
    <citation type="submission" date="2018-05" db="EMBL/GenBank/DDBJ databases">
        <title>Draft genome of Mucuna pruriens seed.</title>
        <authorList>
            <person name="Nnadi N.E."/>
            <person name="Vos R."/>
            <person name="Hasami M.H."/>
            <person name="Devisetty U.K."/>
            <person name="Aguiy J.C."/>
        </authorList>
    </citation>
    <scope>NUCLEOTIDE SEQUENCE [LARGE SCALE GENOMIC DNA]</scope>
    <source>
        <strain evidence="1">JCA_2017</strain>
    </source>
</reference>
<organism evidence="1 2">
    <name type="scientific">Mucuna pruriens</name>
    <name type="common">Velvet bean</name>
    <name type="synonym">Dolichos pruriens</name>
    <dbReference type="NCBI Taxonomy" id="157652"/>
    <lineage>
        <taxon>Eukaryota</taxon>
        <taxon>Viridiplantae</taxon>
        <taxon>Streptophyta</taxon>
        <taxon>Embryophyta</taxon>
        <taxon>Tracheophyta</taxon>
        <taxon>Spermatophyta</taxon>
        <taxon>Magnoliopsida</taxon>
        <taxon>eudicotyledons</taxon>
        <taxon>Gunneridae</taxon>
        <taxon>Pentapetalae</taxon>
        <taxon>rosids</taxon>
        <taxon>fabids</taxon>
        <taxon>Fabales</taxon>
        <taxon>Fabaceae</taxon>
        <taxon>Papilionoideae</taxon>
        <taxon>50 kb inversion clade</taxon>
        <taxon>NPAAA clade</taxon>
        <taxon>indigoferoid/millettioid clade</taxon>
        <taxon>Phaseoleae</taxon>
        <taxon>Mucuna</taxon>
    </lineage>
</organism>
<gene>
    <name evidence="1" type="ORF">CR513_20744</name>
</gene>
<dbReference type="PANTHER" id="PTHR33067:SF15">
    <property type="entry name" value="RNA-DIRECTED DNA POLYMERASE"/>
    <property type="match status" value="1"/>
</dbReference>
<protein>
    <recommendedName>
        <fullName evidence="3">Retrotransposon gag domain-containing protein</fullName>
    </recommendedName>
</protein>
<proteinExistence type="predicted"/>
<keyword evidence="2" id="KW-1185">Reference proteome</keyword>
<feature type="non-terminal residue" evidence="1">
    <location>
        <position position="645"/>
    </location>
</feature>
<dbReference type="AlphaFoldDB" id="A0A371H176"/>
<name>A0A371H176_MUCPR</name>
<accession>A0A371H176</accession>
<dbReference type="PANTHER" id="PTHR33067">
    <property type="entry name" value="RNA-DIRECTED DNA POLYMERASE-RELATED"/>
    <property type="match status" value="1"/>
</dbReference>
<sequence length="645" mass="71955">MENNYRTSKELATPDMVYQPWCIQYPQLEPAQTYELKSGLIHLLPKFHGLVGEYPHKHLKEFHVGIPEDYIKMKALPFSLDGAAKDWLYLQPVLFNTWGDMQCIFLEKFFSASRTVTIKKEICGIRIMIDAASGGALMDKTPPATRYLISNMASNTQQFGIKGPSQSRMVNEIGAASNLRLENQLFELTSLVRQLVVGQHQPNMAAKVCGICTSVEHPSDLCPTLQETKSDQPENFGAIVWKTTISARTESRALCSSEIRTYTEYASRISKLPTAESAIPSNTFPIEATIENTTSRQFSISGGPDEATCSQQFAVLAINKLQQHAVPSKYECHHPRPQDLANIVSHLQTVGSSKLPSQTIPNSRGNASVVTLRSGKELSQPTLQLLRSTKADFAPNANSQVQQQEKTIPLLFPTRTISARKSKCDEELLKMFRKVEINIPLLDSIKKIPKYAKVLKELYVHKRKKMNGSVEVGGIVSTLTRNEYFTIGVQSLLKKCQDPGIFSVPCTIGECSFANAMLDLGASINCCSTLGILEDALVQVNKLIFPTDFYMLDMEDETSGKEYFQLDSHSEDIDNFAERTDSIDCLGSISEEEADYAESRELYNLSDSVDNINDIADLDFEAKLLEVLDQVFKHENLECSIEAKV</sequence>
<dbReference type="EMBL" id="QJKJ01003851">
    <property type="protein sequence ID" value="RDX96570.1"/>
    <property type="molecule type" value="Genomic_DNA"/>
</dbReference>
<evidence type="ECO:0000313" key="2">
    <source>
        <dbReference type="Proteomes" id="UP000257109"/>
    </source>
</evidence>
<dbReference type="Proteomes" id="UP000257109">
    <property type="component" value="Unassembled WGS sequence"/>
</dbReference>
<evidence type="ECO:0000313" key="1">
    <source>
        <dbReference type="EMBL" id="RDX96570.1"/>
    </source>
</evidence>
<evidence type="ECO:0008006" key="3">
    <source>
        <dbReference type="Google" id="ProtNLM"/>
    </source>
</evidence>
<dbReference type="OrthoDB" id="10266249at2759"/>